<feature type="domain" description="Protein-glutamine gamma-glutamyltransferase-like C-terminal" evidence="2">
    <location>
        <begin position="106"/>
        <end position="173"/>
    </location>
</feature>
<keyword evidence="1" id="KW-0812">Transmembrane</keyword>
<evidence type="ECO:0000256" key="1">
    <source>
        <dbReference type="SAM" id="Phobius"/>
    </source>
</evidence>
<dbReference type="RefSeq" id="WP_203805652.1">
    <property type="nucleotide sequence ID" value="NZ_BAAAQE010000112.1"/>
</dbReference>
<evidence type="ECO:0000259" key="2">
    <source>
        <dbReference type="Pfam" id="PF13559"/>
    </source>
</evidence>
<feature type="transmembrane region" description="Helical" evidence="1">
    <location>
        <begin position="20"/>
        <end position="38"/>
    </location>
</feature>
<dbReference type="InterPro" id="IPR025403">
    <property type="entry name" value="TgpA-like_C"/>
</dbReference>
<keyword evidence="1" id="KW-1133">Transmembrane helix</keyword>
<dbReference type="Proteomes" id="UP000612282">
    <property type="component" value="Unassembled WGS sequence"/>
</dbReference>
<dbReference type="Pfam" id="PF13559">
    <property type="entry name" value="DUF4129"/>
    <property type="match status" value="1"/>
</dbReference>
<comment type="caution">
    <text evidence="3">The sequence shown here is derived from an EMBL/GenBank/DDBJ whole genome shotgun (WGS) entry which is preliminary data.</text>
</comment>
<evidence type="ECO:0000313" key="4">
    <source>
        <dbReference type="Proteomes" id="UP000612282"/>
    </source>
</evidence>
<name>A0ABQ3XM11_9ACTN</name>
<organism evidence="3 4">
    <name type="scientific">Actinoplanes couchii</name>
    <dbReference type="NCBI Taxonomy" id="403638"/>
    <lineage>
        <taxon>Bacteria</taxon>
        <taxon>Bacillati</taxon>
        <taxon>Actinomycetota</taxon>
        <taxon>Actinomycetes</taxon>
        <taxon>Micromonosporales</taxon>
        <taxon>Micromonosporaceae</taxon>
        <taxon>Actinoplanes</taxon>
    </lineage>
</organism>
<evidence type="ECO:0000313" key="3">
    <source>
        <dbReference type="EMBL" id="GID59510.1"/>
    </source>
</evidence>
<accession>A0ABQ3XM11</accession>
<keyword evidence="1" id="KW-0472">Membrane</keyword>
<proteinExistence type="predicted"/>
<protein>
    <recommendedName>
        <fullName evidence="2">Protein-glutamine gamma-glutamyltransferase-like C-terminal domain-containing protein</fullName>
    </recommendedName>
</protein>
<gene>
    <name evidence="3" type="ORF">Aco03nite_079140</name>
</gene>
<reference evidence="3 4" key="1">
    <citation type="submission" date="2021-01" db="EMBL/GenBank/DDBJ databases">
        <title>Whole genome shotgun sequence of Actinoplanes couchii NBRC 106145.</title>
        <authorList>
            <person name="Komaki H."/>
            <person name="Tamura T."/>
        </authorList>
    </citation>
    <scope>NUCLEOTIDE SEQUENCE [LARGE SCALE GENOMIC DNA]</scope>
    <source>
        <strain evidence="3 4">NBRC 106145</strain>
    </source>
</reference>
<dbReference type="EMBL" id="BOMG01000097">
    <property type="protein sequence ID" value="GID59510.1"/>
    <property type="molecule type" value="Genomic_DNA"/>
</dbReference>
<keyword evidence="4" id="KW-1185">Reference proteome</keyword>
<sequence length="187" mass="20741">MRGYEEFLGDLFEKISPPMMLLILFAVTGLIAAGWYFYPAWIPRRLPRFKLPRWRRTKKKAPKTRRVTKAENRTADSGDNTVEIARGLADQLAGQGRYAEAIRERLRETVADLTRAGVIDPEPGTTAAELTDDATAGRPGVGPALTGATGLFSGIWYGRQPAGPGEDQRMRELTTEVRDTLHANEGR</sequence>